<proteinExistence type="predicted"/>
<sequence length="109" mass="12853">MHSYIRLVLARRILSFEQAPAAEKELISLIQVFYQNLSIGLVLHFIIWKYLQGHKNYNLSSALCFLLDTAVLSDRLTYWLHEAAYFLERLTLLFSSKFFKFFLENSKAD</sequence>
<dbReference type="AlphaFoldDB" id="A0ABC9PF53"/>
<evidence type="ECO:0000313" key="3">
    <source>
        <dbReference type="Proteomes" id="UP000003857"/>
    </source>
</evidence>
<feature type="transmembrane region" description="Helical" evidence="1">
    <location>
        <begin position="32"/>
        <end position="51"/>
    </location>
</feature>
<keyword evidence="1" id="KW-1133">Transmembrane helix</keyword>
<evidence type="ECO:0000313" key="2">
    <source>
        <dbReference type="EMBL" id="EGC24413.1"/>
    </source>
</evidence>
<name>A0ABC9PF53_STRSA</name>
<accession>A0ABC9PF53</accession>
<comment type="caution">
    <text evidence="2">The sequence shown here is derived from an EMBL/GenBank/DDBJ whole genome shotgun (WGS) entry which is preliminary data.</text>
</comment>
<reference evidence="2 3" key="1">
    <citation type="submission" date="2011-01" db="EMBL/GenBank/DDBJ databases">
        <authorList>
            <person name="Muzny D."/>
            <person name="Qin X."/>
            <person name="Buhay C."/>
            <person name="Dugan-Rocha S."/>
            <person name="Ding Y."/>
            <person name="Chen G."/>
            <person name="Hawes A."/>
            <person name="Holder M."/>
            <person name="Jhangiani S."/>
            <person name="Johnson A."/>
            <person name="Khan Z."/>
            <person name="Li Z."/>
            <person name="Liu W."/>
            <person name="Liu X."/>
            <person name="Perez L."/>
            <person name="Shen H."/>
            <person name="Wang Q."/>
            <person name="Watt J."/>
            <person name="Xi L."/>
            <person name="Xin Y."/>
            <person name="Zhou J."/>
            <person name="Deng J."/>
            <person name="Jiang H."/>
            <person name="Liu Y."/>
            <person name="Qu J."/>
            <person name="Song X.-Z."/>
            <person name="Zhang L."/>
            <person name="Villasana D."/>
            <person name="Johnson A."/>
            <person name="Liu J."/>
            <person name="Liyanage D."/>
            <person name="Lorensuhewa L."/>
            <person name="Robinson T."/>
            <person name="Song A."/>
            <person name="Song B.-B."/>
            <person name="Dinh H."/>
            <person name="Thornton R."/>
            <person name="Coyle M."/>
            <person name="Francisco L."/>
            <person name="Jackson L."/>
            <person name="Javaid M."/>
            <person name="Korchina V."/>
            <person name="Kovar C."/>
            <person name="Mata R."/>
            <person name="Mathew T."/>
            <person name="Ngo R."/>
            <person name="Nguyen L."/>
            <person name="Nguyen N."/>
            <person name="Okwuonu G."/>
            <person name="Ongeri F."/>
            <person name="Pham C."/>
            <person name="Simmons D."/>
            <person name="Wilczek-Boney K."/>
            <person name="Hale W."/>
            <person name="Jakkamsetti A."/>
            <person name="Pham P."/>
            <person name="Ruth R."/>
            <person name="San Lucas F."/>
            <person name="Warren J."/>
            <person name="Zhang J."/>
            <person name="Zhao Z."/>
            <person name="Zhou C."/>
            <person name="Zhu D."/>
            <person name="Lee S."/>
            <person name="Bess C."/>
            <person name="Blankenburg K."/>
            <person name="Forbes L."/>
            <person name="Fu Q."/>
            <person name="Gubbala S."/>
            <person name="Hirani K."/>
            <person name="Jayaseelan J.C."/>
            <person name="Lara F."/>
            <person name="Munidasa M."/>
            <person name="Palculict T."/>
            <person name="Patil S."/>
            <person name="Pu L.-L."/>
            <person name="Saada N."/>
            <person name="Tang L."/>
            <person name="Weissenberger G."/>
            <person name="Zhu Y."/>
            <person name="Hemphill L."/>
            <person name="Shang Y."/>
            <person name="Youmans B."/>
            <person name="Ayvaz T."/>
            <person name="Ross M."/>
            <person name="Santibanez J."/>
            <person name="Aqrawi P."/>
            <person name="Gross S."/>
            <person name="Joshi V."/>
            <person name="Fowler G."/>
            <person name="Nazareth L."/>
            <person name="Reid J."/>
            <person name="Worley K."/>
            <person name="Petrosino J."/>
            <person name="Highlander S."/>
            <person name="Gibbs R."/>
        </authorList>
    </citation>
    <scope>NUCLEOTIDE SEQUENCE [LARGE SCALE GENOMIC DNA]</scope>
    <source>
        <strain evidence="2 3">SK405</strain>
    </source>
</reference>
<protein>
    <submittedName>
        <fullName evidence="2">Uncharacterized protein</fullName>
    </submittedName>
</protein>
<organism evidence="2 3">
    <name type="scientific">Streptococcus sanguinis SK405</name>
    <dbReference type="NCBI Taxonomy" id="888817"/>
    <lineage>
        <taxon>Bacteria</taxon>
        <taxon>Bacillati</taxon>
        <taxon>Bacillota</taxon>
        <taxon>Bacilli</taxon>
        <taxon>Lactobacillales</taxon>
        <taxon>Streptococcaceae</taxon>
        <taxon>Streptococcus</taxon>
    </lineage>
</organism>
<dbReference type="EMBL" id="AEWZ01000003">
    <property type="protein sequence ID" value="EGC24413.1"/>
    <property type="molecule type" value="Genomic_DNA"/>
</dbReference>
<keyword evidence="1" id="KW-0472">Membrane</keyword>
<gene>
    <name evidence="2" type="ORF">HMPREF9390_1478</name>
</gene>
<keyword evidence="1" id="KW-0812">Transmembrane</keyword>
<evidence type="ECO:0000256" key="1">
    <source>
        <dbReference type="SAM" id="Phobius"/>
    </source>
</evidence>
<dbReference type="Proteomes" id="UP000003857">
    <property type="component" value="Unassembled WGS sequence"/>
</dbReference>